<evidence type="ECO:0000313" key="6">
    <source>
        <dbReference type="Proteomes" id="UP001651880"/>
    </source>
</evidence>
<keyword evidence="6" id="KW-1185">Reference proteome</keyword>
<reference evidence="5 6" key="1">
    <citation type="submission" date="2021-10" db="EMBL/GenBank/DDBJ databases">
        <title>Lutispora strain m25 sp. nov., a thermophilic, non-spore-forming bacterium isolated from a lab-scale methanogenic bioreactor digesting anaerobic sludge.</title>
        <authorList>
            <person name="El Houari A."/>
            <person name="Mcdonald J."/>
        </authorList>
    </citation>
    <scope>NUCLEOTIDE SEQUENCE [LARGE SCALE GENOMIC DNA]</scope>
    <source>
        <strain evidence="6">m25</strain>
    </source>
</reference>
<dbReference type="InterPro" id="IPR036390">
    <property type="entry name" value="WH_DNA-bd_sf"/>
</dbReference>
<dbReference type="Pfam" id="PF00392">
    <property type="entry name" value="GntR"/>
    <property type="match status" value="1"/>
</dbReference>
<dbReference type="InterPro" id="IPR028978">
    <property type="entry name" value="Chorismate_lyase_/UTRA_dom_sf"/>
</dbReference>
<comment type="caution">
    <text evidence="5">The sequence shown here is derived from an EMBL/GenBank/DDBJ whole genome shotgun (WGS) entry which is preliminary data.</text>
</comment>
<dbReference type="CDD" id="cd07377">
    <property type="entry name" value="WHTH_GntR"/>
    <property type="match status" value="1"/>
</dbReference>
<evidence type="ECO:0000313" key="5">
    <source>
        <dbReference type="EMBL" id="MCQ1529688.1"/>
    </source>
</evidence>
<evidence type="ECO:0000256" key="3">
    <source>
        <dbReference type="ARBA" id="ARBA00023163"/>
    </source>
</evidence>
<gene>
    <name evidence="5" type="ORF">LJD61_08985</name>
</gene>
<dbReference type="PANTHER" id="PTHR44846:SF1">
    <property type="entry name" value="MANNOSYL-D-GLYCERATE TRANSPORT_METABOLISM SYSTEM REPRESSOR MNGR-RELATED"/>
    <property type="match status" value="1"/>
</dbReference>
<protein>
    <submittedName>
        <fullName evidence="5">GntR family transcriptional regulator</fullName>
    </submittedName>
</protein>
<dbReference type="PRINTS" id="PR00035">
    <property type="entry name" value="HTHGNTR"/>
</dbReference>
<keyword evidence="2" id="KW-0238">DNA-binding</keyword>
<dbReference type="SUPFAM" id="SSF64288">
    <property type="entry name" value="Chorismate lyase-like"/>
    <property type="match status" value="1"/>
</dbReference>
<dbReference type="PANTHER" id="PTHR44846">
    <property type="entry name" value="MANNOSYL-D-GLYCERATE TRANSPORT/METABOLISM SYSTEM REPRESSOR MNGR-RELATED"/>
    <property type="match status" value="1"/>
</dbReference>
<dbReference type="SMART" id="SM00345">
    <property type="entry name" value="HTH_GNTR"/>
    <property type="match status" value="1"/>
</dbReference>
<dbReference type="InterPro" id="IPR036388">
    <property type="entry name" value="WH-like_DNA-bd_sf"/>
</dbReference>
<organism evidence="5 6">
    <name type="scientific">Lutispora saccharofermentans</name>
    <dbReference type="NCBI Taxonomy" id="3024236"/>
    <lineage>
        <taxon>Bacteria</taxon>
        <taxon>Bacillati</taxon>
        <taxon>Bacillota</taxon>
        <taxon>Clostridia</taxon>
        <taxon>Lutisporales</taxon>
        <taxon>Lutisporaceae</taxon>
        <taxon>Lutispora</taxon>
    </lineage>
</organism>
<accession>A0ABT1NEJ8</accession>
<feature type="domain" description="HTH gntR-type" evidence="4">
    <location>
        <begin position="8"/>
        <end position="76"/>
    </location>
</feature>
<dbReference type="InterPro" id="IPR050679">
    <property type="entry name" value="Bact_HTH_transcr_reg"/>
</dbReference>
<keyword evidence="1" id="KW-0805">Transcription regulation</keyword>
<evidence type="ECO:0000256" key="1">
    <source>
        <dbReference type="ARBA" id="ARBA00023015"/>
    </source>
</evidence>
<sequence>MLNKNDPLPLYVQLQRILKEDILKGKYGEGDMIPSETQLSSRFGITRATVRKAISTLVNEGYLHQVHGKGTFVCFKQMKYNVWNFGGFTDYLKSRNETPVSKLISIRKTIADGREYLEIKRARGVKKDDDRPLYLTIDASLIPLDLFPAIEDHDFAVESLYNIMRTKYDIHPKRAELKLTCIQSDKLSREIFSFDRPMPLLTAQGKVYDMNNVEVERVKVIYGPKMDFNIVANMDTYIP</sequence>
<dbReference type="InterPro" id="IPR011663">
    <property type="entry name" value="UTRA"/>
</dbReference>
<dbReference type="Pfam" id="PF07702">
    <property type="entry name" value="UTRA"/>
    <property type="match status" value="1"/>
</dbReference>
<dbReference type="RefSeq" id="WP_255227200.1">
    <property type="nucleotide sequence ID" value="NZ_JAJEKE010000006.1"/>
</dbReference>
<dbReference type="SUPFAM" id="SSF46785">
    <property type="entry name" value="Winged helix' DNA-binding domain"/>
    <property type="match status" value="1"/>
</dbReference>
<dbReference type="InterPro" id="IPR000524">
    <property type="entry name" value="Tscrpt_reg_HTH_GntR"/>
</dbReference>
<dbReference type="EMBL" id="JAJEKE010000006">
    <property type="protein sequence ID" value="MCQ1529688.1"/>
    <property type="molecule type" value="Genomic_DNA"/>
</dbReference>
<dbReference type="PROSITE" id="PS50949">
    <property type="entry name" value="HTH_GNTR"/>
    <property type="match status" value="1"/>
</dbReference>
<dbReference type="Proteomes" id="UP001651880">
    <property type="component" value="Unassembled WGS sequence"/>
</dbReference>
<evidence type="ECO:0000259" key="4">
    <source>
        <dbReference type="PROSITE" id="PS50949"/>
    </source>
</evidence>
<evidence type="ECO:0000256" key="2">
    <source>
        <dbReference type="ARBA" id="ARBA00023125"/>
    </source>
</evidence>
<dbReference type="Gene3D" id="1.10.10.10">
    <property type="entry name" value="Winged helix-like DNA-binding domain superfamily/Winged helix DNA-binding domain"/>
    <property type="match status" value="1"/>
</dbReference>
<keyword evidence="3" id="KW-0804">Transcription</keyword>
<dbReference type="Gene3D" id="3.40.1410.10">
    <property type="entry name" value="Chorismate lyase-like"/>
    <property type="match status" value="1"/>
</dbReference>
<proteinExistence type="predicted"/>
<name>A0ABT1NEJ8_9FIRM</name>